<dbReference type="AlphaFoldDB" id="A0A512DZ42"/>
<proteinExistence type="inferred from homology"/>
<evidence type="ECO:0000256" key="2">
    <source>
        <dbReference type="ARBA" id="ARBA00010447"/>
    </source>
</evidence>
<protein>
    <submittedName>
        <fullName evidence="7">Cysteine desulfurase</fullName>
    </submittedName>
</protein>
<dbReference type="InterPro" id="IPR015421">
    <property type="entry name" value="PyrdxlP-dep_Trfase_major"/>
</dbReference>
<dbReference type="Gene3D" id="3.40.640.10">
    <property type="entry name" value="Type I PLP-dependent aspartate aminotransferase-like (Major domain)"/>
    <property type="match status" value="1"/>
</dbReference>
<dbReference type="SUPFAM" id="SSF53383">
    <property type="entry name" value="PLP-dependent transferases"/>
    <property type="match status" value="1"/>
</dbReference>
<comment type="caution">
    <text evidence="7">The sequence shown here is derived from an EMBL/GenBank/DDBJ whole genome shotgun (WGS) entry which is preliminary data.</text>
</comment>
<evidence type="ECO:0000256" key="3">
    <source>
        <dbReference type="ARBA" id="ARBA00022898"/>
    </source>
</evidence>
<dbReference type="InterPro" id="IPR000192">
    <property type="entry name" value="Aminotrans_V_dom"/>
</dbReference>
<dbReference type="GO" id="GO:0031071">
    <property type="term" value="F:cysteine desulfurase activity"/>
    <property type="evidence" value="ECO:0007669"/>
    <property type="project" value="UniProtKB-EC"/>
</dbReference>
<dbReference type="PANTHER" id="PTHR43586">
    <property type="entry name" value="CYSTEINE DESULFURASE"/>
    <property type="match status" value="1"/>
</dbReference>
<sequence length="340" mass="36300">MTVSSGSTFAASIRDDFPILRRRVQGRPAVYLDSAATTLKPLPVLDAERDYSLNYCANIHRGNHLFSEEASEAYEDARRTVGHFIGAGARQVVFVRNATEALNMVASGLRASGIRRVSIPTGEHHSNIVPWMRAAQVEWIDHDPREPLDIAALEAHLRRTEPDLLTFSHASNVTGVINPVAEICALAGSLGVKTCVDASQAIAHLPVDISALGCDYLAFSGHKMMGPTGIGVLAGRLDALERLEPLLLGGGAVREVTLTGYSLKDIPHRLEAGTPNISGAIGLGAAVGYLRGLMGERMTRHHEQLADRLEVVLSGIPGVRLLQAKTGPSCRSPACWSAAG</sequence>
<evidence type="ECO:0000256" key="5">
    <source>
        <dbReference type="RuleBase" id="RU004504"/>
    </source>
</evidence>
<reference evidence="7 8" key="1">
    <citation type="submission" date="2019-07" db="EMBL/GenBank/DDBJ databases">
        <title>Whole genome shotgun sequence of Skermanella aerolata NBRC 106429.</title>
        <authorList>
            <person name="Hosoyama A."/>
            <person name="Uohara A."/>
            <person name="Ohji S."/>
            <person name="Ichikawa N."/>
        </authorList>
    </citation>
    <scope>NUCLEOTIDE SEQUENCE [LARGE SCALE GENOMIC DNA]</scope>
    <source>
        <strain evidence="7 8">NBRC 106429</strain>
    </source>
</reference>
<dbReference type="InterPro" id="IPR015424">
    <property type="entry name" value="PyrdxlP-dep_Trfase"/>
</dbReference>
<keyword evidence="8" id="KW-1185">Reference proteome</keyword>
<dbReference type="InterPro" id="IPR015422">
    <property type="entry name" value="PyrdxlP-dep_Trfase_small"/>
</dbReference>
<dbReference type="Pfam" id="PF00266">
    <property type="entry name" value="Aminotran_5"/>
    <property type="match status" value="1"/>
</dbReference>
<dbReference type="PANTHER" id="PTHR43586:SF8">
    <property type="entry name" value="CYSTEINE DESULFURASE 1, CHLOROPLASTIC"/>
    <property type="match status" value="1"/>
</dbReference>
<dbReference type="PROSITE" id="PS00595">
    <property type="entry name" value="AA_TRANSFER_CLASS_5"/>
    <property type="match status" value="1"/>
</dbReference>
<dbReference type="Gene3D" id="3.90.1150.10">
    <property type="entry name" value="Aspartate Aminotransferase, domain 1"/>
    <property type="match status" value="1"/>
</dbReference>
<dbReference type="Proteomes" id="UP000321523">
    <property type="component" value="Unassembled WGS sequence"/>
</dbReference>
<accession>A0A512DZ42</accession>
<keyword evidence="3" id="KW-0663">Pyridoxal phosphate</keyword>
<dbReference type="OrthoDB" id="9804366at2"/>
<dbReference type="EMBL" id="BJYZ01000028">
    <property type="protein sequence ID" value="GEO41460.1"/>
    <property type="molecule type" value="Genomic_DNA"/>
</dbReference>
<comment type="cofactor">
    <cofactor evidence="1 5">
        <name>pyridoxal 5'-phosphate</name>
        <dbReference type="ChEBI" id="CHEBI:597326"/>
    </cofactor>
</comment>
<evidence type="ECO:0000313" key="8">
    <source>
        <dbReference type="Proteomes" id="UP000321523"/>
    </source>
</evidence>
<organism evidence="7 8">
    <name type="scientific">Skermanella aerolata</name>
    <dbReference type="NCBI Taxonomy" id="393310"/>
    <lineage>
        <taxon>Bacteria</taxon>
        <taxon>Pseudomonadati</taxon>
        <taxon>Pseudomonadota</taxon>
        <taxon>Alphaproteobacteria</taxon>
        <taxon>Rhodospirillales</taxon>
        <taxon>Azospirillaceae</taxon>
        <taxon>Skermanella</taxon>
    </lineage>
</organism>
<dbReference type="RefSeq" id="WP_052831799.1">
    <property type="nucleotide sequence ID" value="NZ_BJYZ01000028.1"/>
</dbReference>
<dbReference type="InterPro" id="IPR020578">
    <property type="entry name" value="Aminotrans_V_PyrdxlP_BS"/>
</dbReference>
<name>A0A512DZ42_9PROT</name>
<evidence type="ECO:0000256" key="4">
    <source>
        <dbReference type="ARBA" id="ARBA00050776"/>
    </source>
</evidence>
<evidence type="ECO:0000313" key="7">
    <source>
        <dbReference type="EMBL" id="GEO41460.1"/>
    </source>
</evidence>
<evidence type="ECO:0000259" key="6">
    <source>
        <dbReference type="Pfam" id="PF00266"/>
    </source>
</evidence>
<evidence type="ECO:0000256" key="1">
    <source>
        <dbReference type="ARBA" id="ARBA00001933"/>
    </source>
</evidence>
<comment type="similarity">
    <text evidence="2">Belongs to the class-V pyridoxal-phosphate-dependent aminotransferase family. Csd subfamily.</text>
</comment>
<feature type="domain" description="Aminotransferase class V" evidence="6">
    <location>
        <begin position="30"/>
        <end position="325"/>
    </location>
</feature>
<comment type="catalytic activity">
    <reaction evidence="4">
        <text>(sulfur carrier)-H + L-cysteine = (sulfur carrier)-SH + L-alanine</text>
        <dbReference type="Rhea" id="RHEA:43892"/>
        <dbReference type="Rhea" id="RHEA-COMP:14737"/>
        <dbReference type="Rhea" id="RHEA-COMP:14739"/>
        <dbReference type="ChEBI" id="CHEBI:29917"/>
        <dbReference type="ChEBI" id="CHEBI:35235"/>
        <dbReference type="ChEBI" id="CHEBI:57972"/>
        <dbReference type="ChEBI" id="CHEBI:64428"/>
        <dbReference type="EC" id="2.8.1.7"/>
    </reaction>
</comment>
<gene>
    <name evidence="7" type="ORF">SAE02_56080</name>
</gene>